<sequence length="509" mass="56950">MNKLKQVHAHALRNGIDNTKFLIVKLLEIPNISYAQALFDLIPHPTAFLFNKLIQAYSSHGPHHRCLSLYSQMRLQRCPLNQYSFTFLFAACAAIPSLQHGRKLHTQFLKFGLDFDPFALTALLDMYAKSGLLASARQVFDGMIERDIPSWNSMIAGYARCGKFAEARELFELMPLRNVATWTALISGYSQNERYEEALEVFMEMKNMEEAKPNVQTLASVLPACANLGALEMGKKIEAYARENGFLRNVFVSNALLEMYAKCGKIDTARRVFDEIGSERNLCSWNSMVKGLAVHGRWKEGLALFHEMLTGGVVPDDITFVGVLQACSHGGLVSEGWRLFELMQKDFSIAPKLEHYGCMIDLLSRAGELSEAYSLIKSMPMKPDSVAWGALLGACSFYGDVELAEKAANSLFELEPWNPGNYVILSNVYALAGQWDGVAKVRKLMKSNQVTKLAGYSLIEAGGHMHKFIVEDRSHPRSTEIYVLLDEISSKMRLHGSVAELDAEIENHV</sequence>
<dbReference type="Pfam" id="PF20431">
    <property type="entry name" value="E_motif"/>
    <property type="match status" value="1"/>
</dbReference>
<feature type="repeat" description="PPR" evidence="2">
    <location>
        <begin position="147"/>
        <end position="181"/>
    </location>
</feature>
<dbReference type="FunFam" id="1.25.40.10:FF:000366">
    <property type="entry name" value="Pentatricopeptide (PPR) repeat-containing protein"/>
    <property type="match status" value="1"/>
</dbReference>
<dbReference type="Pfam" id="PF20430">
    <property type="entry name" value="Eplus_motif"/>
    <property type="match status" value="1"/>
</dbReference>
<dbReference type="Gene3D" id="1.25.40.10">
    <property type="entry name" value="Tetratricopeptide repeat domain"/>
    <property type="match status" value="3"/>
</dbReference>
<dbReference type="NCBIfam" id="TIGR00756">
    <property type="entry name" value="PPR"/>
    <property type="match status" value="5"/>
</dbReference>
<protein>
    <submittedName>
        <fullName evidence="4">Pentatricopeptide repeat-containing protein At5g08510</fullName>
    </submittedName>
</protein>
<dbReference type="AlphaFoldDB" id="A0A1U8AIH1"/>
<dbReference type="Pfam" id="PF13041">
    <property type="entry name" value="PPR_2"/>
    <property type="match status" value="3"/>
</dbReference>
<dbReference type="RefSeq" id="XP_010267483.1">
    <property type="nucleotide sequence ID" value="XM_010269181.2"/>
</dbReference>
<dbReference type="PANTHER" id="PTHR47926">
    <property type="entry name" value="PENTATRICOPEPTIDE REPEAT-CONTAINING PROTEIN"/>
    <property type="match status" value="1"/>
</dbReference>
<dbReference type="Proteomes" id="UP000189703">
    <property type="component" value="Unplaced"/>
</dbReference>
<dbReference type="GeneID" id="104604708"/>
<gene>
    <name evidence="4" type="primary">LOC104604708</name>
</gene>
<proteinExistence type="predicted"/>
<dbReference type="Pfam" id="PF01535">
    <property type="entry name" value="PPR"/>
    <property type="match status" value="3"/>
</dbReference>
<keyword evidence="1" id="KW-0677">Repeat</keyword>
<dbReference type="InParanoid" id="A0A1U8AIH1"/>
<dbReference type="InterPro" id="IPR046849">
    <property type="entry name" value="E2_motif"/>
</dbReference>
<dbReference type="FunCoup" id="A0A1U8AIH1">
    <property type="interactions" value="976"/>
</dbReference>
<keyword evidence="3" id="KW-1185">Reference proteome</keyword>
<evidence type="ECO:0000313" key="4">
    <source>
        <dbReference type="RefSeq" id="XP_010267483.1"/>
    </source>
</evidence>
<evidence type="ECO:0000256" key="1">
    <source>
        <dbReference type="ARBA" id="ARBA00022737"/>
    </source>
</evidence>
<dbReference type="InterPro" id="IPR011990">
    <property type="entry name" value="TPR-like_helical_dom_sf"/>
</dbReference>
<dbReference type="KEGG" id="nnu:104604708"/>
<dbReference type="InterPro" id="IPR002885">
    <property type="entry name" value="PPR_rpt"/>
</dbReference>
<feature type="repeat" description="PPR" evidence="2">
    <location>
        <begin position="116"/>
        <end position="146"/>
    </location>
</feature>
<dbReference type="GO" id="GO:0009451">
    <property type="term" value="P:RNA modification"/>
    <property type="evidence" value="ECO:0007669"/>
    <property type="project" value="InterPro"/>
</dbReference>
<organism evidence="3 4">
    <name type="scientific">Nelumbo nucifera</name>
    <name type="common">Sacred lotus</name>
    <dbReference type="NCBI Taxonomy" id="4432"/>
    <lineage>
        <taxon>Eukaryota</taxon>
        <taxon>Viridiplantae</taxon>
        <taxon>Streptophyta</taxon>
        <taxon>Embryophyta</taxon>
        <taxon>Tracheophyta</taxon>
        <taxon>Spermatophyta</taxon>
        <taxon>Magnoliopsida</taxon>
        <taxon>Proteales</taxon>
        <taxon>Nelumbonaceae</taxon>
        <taxon>Nelumbo</taxon>
    </lineage>
</organism>
<dbReference type="InterPro" id="IPR046960">
    <property type="entry name" value="PPR_At4g14850-like_plant"/>
</dbReference>
<dbReference type="eggNOG" id="KOG4197">
    <property type="taxonomic scope" value="Eukaryota"/>
</dbReference>
<feature type="repeat" description="PPR" evidence="2">
    <location>
        <begin position="281"/>
        <end position="315"/>
    </location>
</feature>
<accession>A0A1U8AIH1</accession>
<evidence type="ECO:0000313" key="3">
    <source>
        <dbReference type="Proteomes" id="UP000189703"/>
    </source>
</evidence>
<evidence type="ECO:0000256" key="2">
    <source>
        <dbReference type="PROSITE-ProRule" id="PRU00708"/>
    </source>
</evidence>
<reference evidence="4" key="1">
    <citation type="submission" date="2025-08" db="UniProtKB">
        <authorList>
            <consortium name="RefSeq"/>
        </authorList>
    </citation>
    <scope>IDENTIFICATION</scope>
</reference>
<dbReference type="GO" id="GO:0003723">
    <property type="term" value="F:RNA binding"/>
    <property type="evidence" value="ECO:0007669"/>
    <property type="project" value="InterPro"/>
</dbReference>
<dbReference type="InterPro" id="IPR046848">
    <property type="entry name" value="E_motif"/>
</dbReference>
<dbReference type="OrthoDB" id="185373at2759"/>
<dbReference type="PROSITE" id="PS51375">
    <property type="entry name" value="PPR"/>
    <property type="match status" value="4"/>
</dbReference>
<dbReference type="OMA" id="YKLRMAG"/>
<dbReference type="STRING" id="4432.A0A1U8AIH1"/>
<dbReference type="SUPFAM" id="SSF48452">
    <property type="entry name" value="TPR-like"/>
    <property type="match status" value="1"/>
</dbReference>
<dbReference type="FunFam" id="1.25.40.10:FF:000422">
    <property type="entry name" value="Pentatricopeptide repeat-containing protein"/>
    <property type="match status" value="1"/>
</dbReference>
<dbReference type="FunFam" id="1.25.40.10:FF:000344">
    <property type="entry name" value="Pentatricopeptide repeat-containing protein"/>
    <property type="match status" value="1"/>
</dbReference>
<feature type="repeat" description="PPR" evidence="2">
    <location>
        <begin position="249"/>
        <end position="279"/>
    </location>
</feature>
<name>A0A1U8AIH1_NELNU</name>
<dbReference type="PANTHER" id="PTHR47926:SF540">
    <property type="entry name" value="PENTATRICOPEPTIDE REPEAT-CONTAINING PROTEIN"/>
    <property type="match status" value="1"/>
</dbReference>